<dbReference type="EMBL" id="AP014704">
    <property type="protein sequence ID" value="BAQ45524.1"/>
    <property type="molecule type" value="Genomic_DNA"/>
</dbReference>
<dbReference type="KEGG" id="maqu:Maq22A_c11325"/>
<proteinExistence type="predicted"/>
<evidence type="ECO:0000256" key="4">
    <source>
        <dbReference type="PROSITE-ProRule" id="PRU00335"/>
    </source>
</evidence>
<reference evidence="7 8" key="1">
    <citation type="journal article" date="2015" name="Genome Announc.">
        <title>Complete Genome Sequence of Methylobacterium aquaticum Strain 22A, Isolated from Racomitrium japonicum Moss.</title>
        <authorList>
            <person name="Tani A."/>
            <person name="Ogura Y."/>
            <person name="Hayashi T."/>
            <person name="Kimbara K."/>
        </authorList>
    </citation>
    <scope>NUCLEOTIDE SEQUENCE [LARGE SCALE GENOMIC DNA]</scope>
    <source>
        <strain evidence="7 8">MA-22A</strain>
    </source>
</reference>
<dbReference type="GO" id="GO:0003700">
    <property type="term" value="F:DNA-binding transcription factor activity"/>
    <property type="evidence" value="ECO:0007669"/>
    <property type="project" value="TreeGrafter"/>
</dbReference>
<dbReference type="GO" id="GO:0000976">
    <property type="term" value="F:transcription cis-regulatory region binding"/>
    <property type="evidence" value="ECO:0007669"/>
    <property type="project" value="TreeGrafter"/>
</dbReference>
<protein>
    <submittedName>
        <fullName evidence="7">TetR family transcriptional regulator</fullName>
    </submittedName>
</protein>
<dbReference type="PROSITE" id="PS50977">
    <property type="entry name" value="HTH_TETR_2"/>
    <property type="match status" value="1"/>
</dbReference>
<dbReference type="PATRIC" id="fig|270351.10.peg.2182"/>
<evidence type="ECO:0000259" key="6">
    <source>
        <dbReference type="PROSITE" id="PS50977"/>
    </source>
</evidence>
<dbReference type="PANTHER" id="PTHR30055:SF151">
    <property type="entry name" value="TRANSCRIPTIONAL REGULATORY PROTEIN"/>
    <property type="match status" value="1"/>
</dbReference>
<evidence type="ECO:0000313" key="8">
    <source>
        <dbReference type="Proteomes" id="UP000061432"/>
    </source>
</evidence>
<evidence type="ECO:0000256" key="2">
    <source>
        <dbReference type="ARBA" id="ARBA00023125"/>
    </source>
</evidence>
<keyword evidence="1" id="KW-0805">Transcription regulation</keyword>
<dbReference type="RefSeq" id="WP_082742476.1">
    <property type="nucleotide sequence ID" value="NZ_AP014704.1"/>
</dbReference>
<name>A0A0C6FK64_9HYPH</name>
<organism evidence="7 8">
    <name type="scientific">Methylobacterium aquaticum</name>
    <dbReference type="NCBI Taxonomy" id="270351"/>
    <lineage>
        <taxon>Bacteria</taxon>
        <taxon>Pseudomonadati</taxon>
        <taxon>Pseudomonadota</taxon>
        <taxon>Alphaproteobacteria</taxon>
        <taxon>Hyphomicrobiales</taxon>
        <taxon>Methylobacteriaceae</taxon>
        <taxon>Methylobacterium</taxon>
    </lineage>
</organism>
<feature type="DNA-binding region" description="H-T-H motif" evidence="4">
    <location>
        <begin position="87"/>
        <end position="106"/>
    </location>
</feature>
<keyword evidence="3" id="KW-0804">Transcription</keyword>
<evidence type="ECO:0000313" key="7">
    <source>
        <dbReference type="EMBL" id="BAQ45524.1"/>
    </source>
</evidence>
<dbReference type="InterPro" id="IPR041478">
    <property type="entry name" value="TetR_C_27"/>
</dbReference>
<dbReference type="PANTHER" id="PTHR30055">
    <property type="entry name" value="HTH-TYPE TRANSCRIPTIONAL REGULATOR RUTR"/>
    <property type="match status" value="1"/>
</dbReference>
<dbReference type="Gene3D" id="1.10.357.10">
    <property type="entry name" value="Tetracycline Repressor, domain 2"/>
    <property type="match status" value="1"/>
</dbReference>
<dbReference type="InterPro" id="IPR001647">
    <property type="entry name" value="HTH_TetR"/>
</dbReference>
<accession>A0A0C6FK64</accession>
<sequence length="258" mass="27876">MPRSRPGAQPRDEPHPTDAPFPGAQSSNGQAPVGQASVGASAAGPVLAGLASAGLGPRARATPLSADARLLAIAADHLRRLGHRQVTVVGVAAEAGMTHANVYRYFPSKTALVDAVAGRWLREVEAELGAIADAPDPADDKLERLLLALASMQRDVLVRDPHLFAVHRDATVESRPIARRHRGRLRQLVERVIEEGMNAGTFSLRDRERGLAFIFDTSHRFLHPVSIQLDAEVPRDLIEVRLGAIIRAMLRILRLGTL</sequence>
<dbReference type="AlphaFoldDB" id="A0A0C6FK64"/>
<keyword evidence="2 4" id="KW-0238">DNA-binding</keyword>
<evidence type="ECO:0000256" key="5">
    <source>
        <dbReference type="SAM" id="MobiDB-lite"/>
    </source>
</evidence>
<dbReference type="Pfam" id="PF17935">
    <property type="entry name" value="TetR_C_27"/>
    <property type="match status" value="1"/>
</dbReference>
<evidence type="ECO:0000256" key="1">
    <source>
        <dbReference type="ARBA" id="ARBA00023015"/>
    </source>
</evidence>
<dbReference type="Proteomes" id="UP000061432">
    <property type="component" value="Chromosome"/>
</dbReference>
<dbReference type="STRING" id="270351.Maq22A_c11325"/>
<reference evidence="8" key="2">
    <citation type="submission" date="2015-01" db="EMBL/GenBank/DDBJ databases">
        <title>Complete genome sequence of Methylobacterium aquaticum strain 22A.</title>
        <authorList>
            <person name="Tani A."/>
            <person name="Ogura Y."/>
            <person name="Hayashi T."/>
        </authorList>
    </citation>
    <scope>NUCLEOTIDE SEQUENCE [LARGE SCALE GENOMIC DNA]</scope>
    <source>
        <strain evidence="8">MA-22A</strain>
    </source>
</reference>
<gene>
    <name evidence="7" type="primary">acrR</name>
    <name evidence="7" type="ORF">Maq22A_c11325</name>
</gene>
<dbReference type="SUPFAM" id="SSF46689">
    <property type="entry name" value="Homeodomain-like"/>
    <property type="match status" value="1"/>
</dbReference>
<evidence type="ECO:0000256" key="3">
    <source>
        <dbReference type="ARBA" id="ARBA00023163"/>
    </source>
</evidence>
<dbReference type="OrthoDB" id="9802498at2"/>
<feature type="domain" description="HTH tetR-type" evidence="6">
    <location>
        <begin position="64"/>
        <end position="124"/>
    </location>
</feature>
<dbReference type="Pfam" id="PF00440">
    <property type="entry name" value="TetR_N"/>
    <property type="match status" value="1"/>
</dbReference>
<dbReference type="InterPro" id="IPR050109">
    <property type="entry name" value="HTH-type_TetR-like_transc_reg"/>
</dbReference>
<dbReference type="InterPro" id="IPR009057">
    <property type="entry name" value="Homeodomain-like_sf"/>
</dbReference>
<feature type="region of interest" description="Disordered" evidence="5">
    <location>
        <begin position="1"/>
        <end position="37"/>
    </location>
</feature>